<evidence type="ECO:0000313" key="1">
    <source>
        <dbReference type="EMBL" id="KAI7991384.1"/>
    </source>
</evidence>
<name>A0ACC0FSM4_9ERIC</name>
<protein>
    <submittedName>
        <fullName evidence="1">Pectinesterase 29</fullName>
    </submittedName>
</protein>
<keyword evidence="2" id="KW-1185">Reference proteome</keyword>
<dbReference type="EMBL" id="CM045770">
    <property type="protein sequence ID" value="KAI7991384.1"/>
    <property type="molecule type" value="Genomic_DNA"/>
</dbReference>
<dbReference type="Proteomes" id="UP001060215">
    <property type="component" value="Chromosome 13"/>
</dbReference>
<accession>A0ACC0FSM4</accession>
<comment type="caution">
    <text evidence="1">The sequence shown here is derived from an EMBL/GenBank/DDBJ whole genome shotgun (WGS) entry which is preliminary data.</text>
</comment>
<organism evidence="1 2">
    <name type="scientific">Camellia lanceoleosa</name>
    <dbReference type="NCBI Taxonomy" id="1840588"/>
    <lineage>
        <taxon>Eukaryota</taxon>
        <taxon>Viridiplantae</taxon>
        <taxon>Streptophyta</taxon>
        <taxon>Embryophyta</taxon>
        <taxon>Tracheophyta</taxon>
        <taxon>Spermatophyta</taxon>
        <taxon>Magnoliopsida</taxon>
        <taxon>eudicotyledons</taxon>
        <taxon>Gunneridae</taxon>
        <taxon>Pentapetalae</taxon>
        <taxon>asterids</taxon>
        <taxon>Ericales</taxon>
        <taxon>Theaceae</taxon>
        <taxon>Camellia</taxon>
    </lineage>
</organism>
<sequence>MLVCGRFLCAFFALFFISFGSANSRVFRRFSTAQSMATYPTIYVDQSGYGNFSTIQSAIDSIPSNNGNWICVSVRAGEYREQVRIPMDKPYIYIKGDGKRKTSVIWGSHGSIATSPTFISQADNTIVKSISFRNSFNNPPTNYNPIRTAVATMISGDKSAFYRCGFYGFQDTLWDVQGKHYFKLCTIEGAVDFIFGSGQSIYERCTISVIARALDGLAGFITAQGRSTPEETNGFVFKDCSVIGTGLTYLGRPWREYARVIFYNSYLSDVVLPLGWNAWGNFAGREYQLTFAEHDCYGIGSSTSNRVKWEANLSQDTLSWLTNIKFIDDDGWISRQPVEELKDDLTDLETMVEPVIDKTIQSKGT</sequence>
<reference evidence="1 2" key="1">
    <citation type="journal article" date="2022" name="Plant J.">
        <title>Chromosome-level genome of Camellia lanceoleosa provides a valuable resource for understanding genome evolution and self-incompatibility.</title>
        <authorList>
            <person name="Gong W."/>
            <person name="Xiao S."/>
            <person name="Wang L."/>
            <person name="Liao Z."/>
            <person name="Chang Y."/>
            <person name="Mo W."/>
            <person name="Hu G."/>
            <person name="Li W."/>
            <person name="Zhao G."/>
            <person name="Zhu H."/>
            <person name="Hu X."/>
            <person name="Ji K."/>
            <person name="Xiang X."/>
            <person name="Song Q."/>
            <person name="Yuan D."/>
            <person name="Jin S."/>
            <person name="Zhang L."/>
        </authorList>
    </citation>
    <scope>NUCLEOTIDE SEQUENCE [LARGE SCALE GENOMIC DNA]</scope>
    <source>
        <strain evidence="1">SQ_2022a</strain>
    </source>
</reference>
<gene>
    <name evidence="1" type="ORF">LOK49_LG12G00306</name>
</gene>
<proteinExistence type="predicted"/>
<evidence type="ECO:0000313" key="2">
    <source>
        <dbReference type="Proteomes" id="UP001060215"/>
    </source>
</evidence>